<sequence>MAGWRFRKPLQNPWLGLWLGQFAKGFGRLCRVSWAIIWSAASVFVMYTPWASCCMIHCCATKASSNSDSLSLAPGLPRRRCNGCMCWKTVACGILFMGNLKCTSVARAARRHPHRCSNAN</sequence>
<dbReference type="AlphaFoldDB" id="A0A024U6H2"/>
<dbReference type="EMBL" id="KI913962">
    <property type="protein sequence ID" value="ETW01816.1"/>
    <property type="molecule type" value="Genomic_DNA"/>
</dbReference>
<evidence type="ECO:0000313" key="1">
    <source>
        <dbReference type="EMBL" id="ETW01815.1"/>
    </source>
</evidence>
<dbReference type="RefSeq" id="XP_008869663.1">
    <property type="nucleotide sequence ID" value="XM_008871441.1"/>
</dbReference>
<name>A0A024U6H2_9STRA</name>
<organism evidence="1">
    <name type="scientific">Aphanomyces invadans</name>
    <dbReference type="NCBI Taxonomy" id="157072"/>
    <lineage>
        <taxon>Eukaryota</taxon>
        <taxon>Sar</taxon>
        <taxon>Stramenopiles</taxon>
        <taxon>Oomycota</taxon>
        <taxon>Saprolegniomycetes</taxon>
        <taxon>Saprolegniales</taxon>
        <taxon>Verrucalvaceae</taxon>
        <taxon>Aphanomyces</taxon>
    </lineage>
</organism>
<proteinExistence type="predicted"/>
<dbReference type="EMBL" id="KI913962">
    <property type="protein sequence ID" value="ETW01815.1"/>
    <property type="molecule type" value="Genomic_DNA"/>
</dbReference>
<reference evidence="1" key="1">
    <citation type="submission" date="2013-12" db="EMBL/GenBank/DDBJ databases">
        <title>The Genome Sequence of Aphanomyces invadans NJM9701.</title>
        <authorList>
            <consortium name="The Broad Institute Genomics Platform"/>
            <person name="Russ C."/>
            <person name="Tyler B."/>
            <person name="van West P."/>
            <person name="Dieguez-Uribeondo J."/>
            <person name="Young S.K."/>
            <person name="Zeng Q."/>
            <person name="Gargeya S."/>
            <person name="Fitzgerald M."/>
            <person name="Abouelleil A."/>
            <person name="Alvarado L."/>
            <person name="Chapman S.B."/>
            <person name="Gainer-Dewar J."/>
            <person name="Goldberg J."/>
            <person name="Griggs A."/>
            <person name="Gujja S."/>
            <person name="Hansen M."/>
            <person name="Howarth C."/>
            <person name="Imamovic A."/>
            <person name="Ireland A."/>
            <person name="Larimer J."/>
            <person name="McCowan C."/>
            <person name="Murphy C."/>
            <person name="Pearson M."/>
            <person name="Poon T.W."/>
            <person name="Priest M."/>
            <person name="Roberts A."/>
            <person name="Saif S."/>
            <person name="Shea T."/>
            <person name="Sykes S."/>
            <person name="Wortman J."/>
            <person name="Nusbaum C."/>
            <person name="Birren B."/>
        </authorList>
    </citation>
    <scope>NUCLEOTIDE SEQUENCE [LARGE SCALE GENOMIC DNA]</scope>
    <source>
        <strain evidence="1">NJM9701</strain>
    </source>
</reference>
<dbReference type="RefSeq" id="XP_008869664.1">
    <property type="nucleotide sequence ID" value="XM_008871442.1"/>
</dbReference>
<gene>
    <name evidence="1" type="ORF">H310_06391</name>
</gene>
<dbReference type="VEuPathDB" id="FungiDB:H310_06391"/>
<accession>A0A024U6H2</accession>
<protein>
    <submittedName>
        <fullName evidence="1">Uncharacterized protein</fullName>
    </submittedName>
</protein>
<dbReference type="GeneID" id="20083441"/>